<sequence>MIKSYLFLLAALAFSFCFISKIESFDPNAIPYATRDSWCKNNIANCQTFCRDNGTTGATTNTCDATTFTYSCVCSDGRSPDSNYYTMPVDYFKCTSDQDNCTQKCGPANQDCVNKCAGNCSATMKKTYTYALPSSTLGSTQTSATSSTKSSPSSLLTPSLANKSTPAITIGLLIVFLTSITTSKMHVAALRRSKPTDK</sequence>
<organism evidence="1 2">
    <name type="scientific">Racocetra persica</name>
    <dbReference type="NCBI Taxonomy" id="160502"/>
    <lineage>
        <taxon>Eukaryota</taxon>
        <taxon>Fungi</taxon>
        <taxon>Fungi incertae sedis</taxon>
        <taxon>Mucoromycota</taxon>
        <taxon>Glomeromycotina</taxon>
        <taxon>Glomeromycetes</taxon>
        <taxon>Diversisporales</taxon>
        <taxon>Gigasporaceae</taxon>
        <taxon>Racocetra</taxon>
    </lineage>
</organism>
<proteinExistence type="predicted"/>
<name>A0ACA9KZ41_9GLOM</name>
<evidence type="ECO:0000313" key="1">
    <source>
        <dbReference type="EMBL" id="CAG8501488.1"/>
    </source>
</evidence>
<protein>
    <submittedName>
        <fullName evidence="1">26147_t:CDS:1</fullName>
    </submittedName>
</protein>
<accession>A0ACA9KZ41</accession>
<gene>
    <name evidence="1" type="ORF">RPERSI_LOCUS1844</name>
</gene>
<reference evidence="1" key="1">
    <citation type="submission" date="2021-06" db="EMBL/GenBank/DDBJ databases">
        <authorList>
            <person name="Kallberg Y."/>
            <person name="Tangrot J."/>
            <person name="Rosling A."/>
        </authorList>
    </citation>
    <scope>NUCLEOTIDE SEQUENCE</scope>
    <source>
        <strain evidence="1">MA461A</strain>
    </source>
</reference>
<dbReference type="Proteomes" id="UP000789920">
    <property type="component" value="Unassembled WGS sequence"/>
</dbReference>
<feature type="non-terminal residue" evidence="1">
    <location>
        <position position="198"/>
    </location>
</feature>
<dbReference type="EMBL" id="CAJVQC010001838">
    <property type="protein sequence ID" value="CAG8501488.1"/>
    <property type="molecule type" value="Genomic_DNA"/>
</dbReference>
<evidence type="ECO:0000313" key="2">
    <source>
        <dbReference type="Proteomes" id="UP000789920"/>
    </source>
</evidence>
<comment type="caution">
    <text evidence="1">The sequence shown here is derived from an EMBL/GenBank/DDBJ whole genome shotgun (WGS) entry which is preliminary data.</text>
</comment>
<keyword evidence="2" id="KW-1185">Reference proteome</keyword>